<name>A0A1D1W746_RAMVA</name>
<evidence type="ECO:0000313" key="2">
    <source>
        <dbReference type="Proteomes" id="UP000186922"/>
    </source>
</evidence>
<gene>
    <name evidence="1" type="primary">RvY_16800-1</name>
    <name evidence="1" type="synonym">RvY_16800.1</name>
    <name evidence="1" type="ORF">RvY_16800</name>
</gene>
<evidence type="ECO:0000313" key="1">
    <source>
        <dbReference type="EMBL" id="GAV06889.1"/>
    </source>
</evidence>
<evidence type="ECO:0008006" key="3">
    <source>
        <dbReference type="Google" id="ProtNLM"/>
    </source>
</evidence>
<comment type="caution">
    <text evidence="1">The sequence shown here is derived from an EMBL/GenBank/DDBJ whole genome shotgun (WGS) entry which is preliminary data.</text>
</comment>
<proteinExistence type="predicted"/>
<sequence>MKEVVVPRLKEFTRLHGYDTIVIMLDNAIYHSRSMPQFRRPKRVKKQNQQWLTDHRIEFSARELVAELWQKVTDFLKNHVGDRYY</sequence>
<accession>A0A1D1W746</accession>
<protein>
    <recommendedName>
        <fullName evidence="3">Tc1-like transposase DDE domain-containing protein</fullName>
    </recommendedName>
</protein>
<keyword evidence="2" id="KW-1185">Reference proteome</keyword>
<organism evidence="1 2">
    <name type="scientific">Ramazzottius varieornatus</name>
    <name type="common">Water bear</name>
    <name type="synonym">Tardigrade</name>
    <dbReference type="NCBI Taxonomy" id="947166"/>
    <lineage>
        <taxon>Eukaryota</taxon>
        <taxon>Metazoa</taxon>
        <taxon>Ecdysozoa</taxon>
        <taxon>Tardigrada</taxon>
        <taxon>Eutardigrada</taxon>
        <taxon>Parachela</taxon>
        <taxon>Hypsibioidea</taxon>
        <taxon>Ramazzottiidae</taxon>
        <taxon>Ramazzottius</taxon>
    </lineage>
</organism>
<dbReference type="AlphaFoldDB" id="A0A1D1W746"/>
<dbReference type="Proteomes" id="UP000186922">
    <property type="component" value="Unassembled WGS sequence"/>
</dbReference>
<dbReference type="EMBL" id="BDGG01000014">
    <property type="protein sequence ID" value="GAV06889.1"/>
    <property type="molecule type" value="Genomic_DNA"/>
</dbReference>
<reference evidence="1 2" key="1">
    <citation type="journal article" date="2016" name="Nat. Commun.">
        <title>Extremotolerant tardigrade genome and improved radiotolerance of human cultured cells by tardigrade-unique protein.</title>
        <authorList>
            <person name="Hashimoto T."/>
            <person name="Horikawa D.D."/>
            <person name="Saito Y."/>
            <person name="Kuwahara H."/>
            <person name="Kozuka-Hata H."/>
            <person name="Shin-I T."/>
            <person name="Minakuchi Y."/>
            <person name="Ohishi K."/>
            <person name="Motoyama A."/>
            <person name="Aizu T."/>
            <person name="Enomoto A."/>
            <person name="Kondo K."/>
            <person name="Tanaka S."/>
            <person name="Hara Y."/>
            <person name="Koshikawa S."/>
            <person name="Sagara H."/>
            <person name="Miura T."/>
            <person name="Yokobori S."/>
            <person name="Miyagawa K."/>
            <person name="Suzuki Y."/>
            <person name="Kubo T."/>
            <person name="Oyama M."/>
            <person name="Kohara Y."/>
            <person name="Fujiyama A."/>
            <person name="Arakawa K."/>
            <person name="Katayama T."/>
            <person name="Toyoda A."/>
            <person name="Kunieda T."/>
        </authorList>
    </citation>
    <scope>NUCLEOTIDE SEQUENCE [LARGE SCALE GENOMIC DNA]</scope>
    <source>
        <strain evidence="1 2">YOKOZUNA-1</strain>
    </source>
</reference>